<protein>
    <submittedName>
        <fullName evidence="2">Putative inner membrane protein</fullName>
    </submittedName>
</protein>
<comment type="caution">
    <text evidence="2">The sequence shown here is derived from an EMBL/GenBank/DDBJ whole genome shotgun (WGS) entry which is preliminary data.</text>
</comment>
<keyword evidence="1" id="KW-0472">Membrane</keyword>
<dbReference type="InterPro" id="IPR022553">
    <property type="entry name" value="DUF2645"/>
</dbReference>
<dbReference type="eggNOG" id="ENOG50331UJ">
    <property type="taxonomic scope" value="Bacteria"/>
</dbReference>
<dbReference type="EMBL" id="JMTB01000065">
    <property type="protein sequence ID" value="KFC07277.1"/>
    <property type="molecule type" value="Genomic_DNA"/>
</dbReference>
<proteinExistence type="predicted"/>
<feature type="transmembrane region" description="Helical" evidence="1">
    <location>
        <begin position="7"/>
        <end position="25"/>
    </location>
</feature>
<gene>
    <name evidence="2" type="primary">yjeO</name>
    <name evidence="2" type="ORF">GTGU_02054</name>
</gene>
<evidence type="ECO:0000313" key="3">
    <source>
        <dbReference type="Proteomes" id="UP000028630"/>
    </source>
</evidence>
<organism evidence="2 3">
    <name type="scientific">Trabulsiella guamensis ATCC 49490</name>
    <dbReference type="NCBI Taxonomy" id="1005994"/>
    <lineage>
        <taxon>Bacteria</taxon>
        <taxon>Pseudomonadati</taxon>
        <taxon>Pseudomonadota</taxon>
        <taxon>Gammaproteobacteria</taxon>
        <taxon>Enterobacterales</taxon>
        <taxon>Enterobacteriaceae</taxon>
        <taxon>Trabulsiella</taxon>
    </lineage>
</organism>
<sequence length="104" mass="12623">MTWKSFVLNIVWGLVSFAFIAMFSTQDKEWFIGEEGINNICDLMTYIENDDIRDVGIIITLPFFIPYIYAIVRRKQRNLWQYFIVAALLSYWLWRFIFRYQLCV</sequence>
<dbReference type="AlphaFoldDB" id="A0A085AAN2"/>
<accession>A0A085AAN2</accession>
<dbReference type="Proteomes" id="UP000028630">
    <property type="component" value="Unassembled WGS sequence"/>
</dbReference>
<evidence type="ECO:0000256" key="1">
    <source>
        <dbReference type="SAM" id="Phobius"/>
    </source>
</evidence>
<dbReference type="Pfam" id="PF10840">
    <property type="entry name" value="DUF2645"/>
    <property type="match status" value="1"/>
</dbReference>
<feature type="transmembrane region" description="Helical" evidence="1">
    <location>
        <begin position="79"/>
        <end position="98"/>
    </location>
</feature>
<feature type="transmembrane region" description="Helical" evidence="1">
    <location>
        <begin position="55"/>
        <end position="72"/>
    </location>
</feature>
<dbReference type="OrthoDB" id="6594879at2"/>
<name>A0A085AAN2_9ENTR</name>
<keyword evidence="1" id="KW-0812">Transmembrane</keyword>
<keyword evidence="3" id="KW-1185">Reference proteome</keyword>
<dbReference type="RefSeq" id="WP_038156309.1">
    <property type="nucleotide sequence ID" value="NZ_JMTB01000065.1"/>
</dbReference>
<evidence type="ECO:0000313" key="2">
    <source>
        <dbReference type="EMBL" id="KFC07277.1"/>
    </source>
</evidence>
<keyword evidence="1" id="KW-1133">Transmembrane helix</keyword>
<reference evidence="3" key="1">
    <citation type="submission" date="2014-05" db="EMBL/GenBank/DDBJ databases">
        <title>ATOL: Assembling a taxonomically balanced genome-scale reconstruction of the evolutionary history of the Enterobacteriaceae.</title>
        <authorList>
            <person name="Plunkett G. III"/>
            <person name="Neeno-Eckwall E.C."/>
            <person name="Glasner J.D."/>
            <person name="Perna N.T."/>
        </authorList>
    </citation>
    <scope>NUCLEOTIDE SEQUENCE [LARGE SCALE GENOMIC DNA]</scope>
    <source>
        <strain evidence="3">ATCC 49490</strain>
    </source>
</reference>